<dbReference type="STRING" id="1300341.I595_1649"/>
<accession>A0A0P7AVM1</accession>
<organism evidence="2 3">
    <name type="scientific">Croceitalea dokdonensis DOKDO 023</name>
    <dbReference type="NCBI Taxonomy" id="1300341"/>
    <lineage>
        <taxon>Bacteria</taxon>
        <taxon>Pseudomonadati</taxon>
        <taxon>Bacteroidota</taxon>
        <taxon>Flavobacteriia</taxon>
        <taxon>Flavobacteriales</taxon>
        <taxon>Flavobacteriaceae</taxon>
        <taxon>Croceitalea</taxon>
    </lineage>
</organism>
<name>A0A0P7AVM1_9FLAO</name>
<evidence type="ECO:0000313" key="3">
    <source>
        <dbReference type="Proteomes" id="UP000050280"/>
    </source>
</evidence>
<dbReference type="Gene3D" id="3.10.50.30">
    <property type="entry name" value="Transcription elongation factor, GreA/GreB, C-terminal domain"/>
    <property type="match status" value="1"/>
</dbReference>
<dbReference type="GO" id="GO:0032784">
    <property type="term" value="P:regulation of DNA-templated transcription elongation"/>
    <property type="evidence" value="ECO:0007669"/>
    <property type="project" value="InterPro"/>
</dbReference>
<dbReference type="AlphaFoldDB" id="A0A0P7AVM1"/>
<keyword evidence="3" id="KW-1185">Reference proteome</keyword>
<feature type="domain" description="Transcription elongation factor GreA/GreB C-terminal" evidence="1">
    <location>
        <begin position="85"/>
        <end position="157"/>
    </location>
</feature>
<dbReference type="GO" id="GO:0003677">
    <property type="term" value="F:DNA binding"/>
    <property type="evidence" value="ECO:0007669"/>
    <property type="project" value="InterPro"/>
</dbReference>
<dbReference type="Proteomes" id="UP000050280">
    <property type="component" value="Unassembled WGS sequence"/>
</dbReference>
<reference evidence="2 3" key="1">
    <citation type="submission" date="2015-09" db="EMBL/GenBank/DDBJ databases">
        <title>Genome sequence of the marine flavobacterium Croceitalea dokdonensis DOKDO 023 that contains proton- and sodium-pumping rhodopsins.</title>
        <authorList>
            <person name="Kwon S.-K."/>
            <person name="Lee H.K."/>
            <person name="Kwak M.-J."/>
            <person name="Kim J.F."/>
        </authorList>
    </citation>
    <scope>NUCLEOTIDE SEQUENCE [LARGE SCALE GENOMIC DNA]</scope>
    <source>
        <strain evidence="2 3">DOKDO 023</strain>
    </source>
</reference>
<keyword evidence="2" id="KW-0251">Elongation factor</keyword>
<proteinExistence type="predicted"/>
<evidence type="ECO:0000259" key="1">
    <source>
        <dbReference type="Pfam" id="PF01272"/>
    </source>
</evidence>
<dbReference type="SUPFAM" id="SSF54534">
    <property type="entry name" value="FKBP-like"/>
    <property type="match status" value="1"/>
</dbReference>
<dbReference type="InterPro" id="IPR036953">
    <property type="entry name" value="GreA/GreB_C_sf"/>
</dbReference>
<gene>
    <name evidence="2" type="ORF">I595_1649</name>
</gene>
<dbReference type="GO" id="GO:0003746">
    <property type="term" value="F:translation elongation factor activity"/>
    <property type="evidence" value="ECO:0007669"/>
    <property type="project" value="UniProtKB-KW"/>
</dbReference>
<keyword evidence="2" id="KW-0648">Protein biosynthesis</keyword>
<dbReference type="InterPro" id="IPR001437">
    <property type="entry name" value="Tscrpt_elong_fac_GreA/B_C"/>
</dbReference>
<evidence type="ECO:0000313" key="2">
    <source>
        <dbReference type="EMBL" id="KPM32001.1"/>
    </source>
</evidence>
<dbReference type="EMBL" id="LDJX01000003">
    <property type="protein sequence ID" value="KPM32001.1"/>
    <property type="molecule type" value="Genomic_DNA"/>
</dbReference>
<sequence>MEKAAGRIGTIIVKKYRTKGNKILILEKKEMKHGNLVFSAGDFLMIKKYQKDFLVYEDYSHKNSLDLLNEHMLEAMVLEANDMPSHIVQMYAHITVKCTLGWEDTFQLVAPCEENIKENKVSVISSLGASVIGLAEGDKVTIGLPGSRIHLTITNVQQAKSKVIPFIPKEELKKLVLKRKHNLLTLNM</sequence>
<protein>
    <submittedName>
        <fullName evidence="2">GreA-like transcription elongation factor</fullName>
    </submittedName>
</protein>
<comment type="caution">
    <text evidence="2">The sequence shown here is derived from an EMBL/GenBank/DDBJ whole genome shotgun (WGS) entry which is preliminary data.</text>
</comment>
<dbReference type="Pfam" id="PF01272">
    <property type="entry name" value="GreA_GreB"/>
    <property type="match status" value="1"/>
</dbReference>